<organism evidence="2 3">
    <name type="scientific">Asticcacaulis benevestitus DSM 16100 = ATCC BAA-896</name>
    <dbReference type="NCBI Taxonomy" id="1121022"/>
    <lineage>
        <taxon>Bacteria</taxon>
        <taxon>Pseudomonadati</taxon>
        <taxon>Pseudomonadota</taxon>
        <taxon>Alphaproteobacteria</taxon>
        <taxon>Caulobacterales</taxon>
        <taxon>Caulobacteraceae</taxon>
        <taxon>Asticcacaulis</taxon>
    </lineage>
</organism>
<gene>
    <name evidence="2" type="ORF">ABENE_15690</name>
</gene>
<dbReference type="PATRIC" id="fig|1121022.4.peg.3190"/>
<reference evidence="2 3" key="1">
    <citation type="journal article" date="2014" name="Nature">
        <title>Sequential evolution of bacterial morphology by co-option of a developmental regulator.</title>
        <authorList>
            <person name="Jiang C."/>
            <person name="Brown P.J."/>
            <person name="Ducret A."/>
            <person name="Brun Y.V."/>
        </authorList>
    </citation>
    <scope>NUCLEOTIDE SEQUENCE [LARGE SCALE GENOMIC DNA]</scope>
    <source>
        <strain evidence="2 3">DSM 16100</strain>
    </source>
</reference>
<feature type="compositionally biased region" description="Basic and acidic residues" evidence="1">
    <location>
        <begin position="57"/>
        <end position="74"/>
    </location>
</feature>
<feature type="region of interest" description="Disordered" evidence="1">
    <location>
        <begin position="53"/>
        <end position="88"/>
    </location>
</feature>
<keyword evidence="3" id="KW-1185">Reference proteome</keyword>
<dbReference type="AlphaFoldDB" id="V4RB93"/>
<protein>
    <submittedName>
        <fullName evidence="2">Uncharacterized protein</fullName>
    </submittedName>
</protein>
<name>V4RB93_9CAUL</name>
<evidence type="ECO:0000256" key="1">
    <source>
        <dbReference type="SAM" id="MobiDB-lite"/>
    </source>
</evidence>
<comment type="caution">
    <text evidence="2">The sequence shown here is derived from an EMBL/GenBank/DDBJ whole genome shotgun (WGS) entry which is preliminary data.</text>
</comment>
<dbReference type="Proteomes" id="UP000017837">
    <property type="component" value="Unassembled WGS sequence"/>
</dbReference>
<evidence type="ECO:0000313" key="2">
    <source>
        <dbReference type="EMBL" id="ESQ88683.1"/>
    </source>
</evidence>
<dbReference type="EMBL" id="AWGB01000035">
    <property type="protein sequence ID" value="ESQ88683.1"/>
    <property type="molecule type" value="Genomic_DNA"/>
</dbReference>
<proteinExistence type="predicted"/>
<accession>V4RB93</accession>
<sequence length="147" mass="16228">MFARIHDVVEISKLAGKFMMIGRAARRRRGALDRDLGLTPVRIRTSRALAVDDEDQATARRDGTSIPTCRHETFDTGAGPSSVDQTHGVDATEGHQKLSIRQQGQRIGIYALTQITCLHLLREAHGRLLEQAIARCIDDGQFLGIVL</sequence>
<evidence type="ECO:0000313" key="3">
    <source>
        <dbReference type="Proteomes" id="UP000017837"/>
    </source>
</evidence>